<proteinExistence type="predicted"/>
<protein>
    <recommendedName>
        <fullName evidence="2">Tc1-like transposase DDE domain-containing protein</fullName>
    </recommendedName>
</protein>
<feature type="region of interest" description="Disordered" evidence="1">
    <location>
        <begin position="37"/>
        <end position="63"/>
    </location>
</feature>
<name>A0AAW0NXG3_9GOBI</name>
<evidence type="ECO:0000259" key="2">
    <source>
        <dbReference type="Pfam" id="PF13358"/>
    </source>
</evidence>
<dbReference type="AlphaFoldDB" id="A0AAW0NXG3"/>
<feature type="domain" description="Tc1-like transposase DDE" evidence="2">
    <location>
        <begin position="103"/>
        <end position="197"/>
    </location>
</feature>
<feature type="compositionally biased region" description="Basic and acidic residues" evidence="1">
    <location>
        <begin position="46"/>
        <end position="55"/>
    </location>
</feature>
<sequence length="288" mass="31401">MHKTSTCSSSTCVIGVAQQPEVQMRLLLFTTGRFQPRQSGTGCRRLISDQDDHTRASTSRQPDVGHDCTGTMLVCAGHLHIGGPWSLVTTLAPSCTMLMAESVFGAMLVSVMLRLMSCDGWLMGAVVSWCGQAFAIDSAHLHHVTFQQDNARPHIARICRDFLEEEDILVLNWPPYSPDMSPSENLWDVLGRCVRHRVPVPQNIPQLLMVDTSDARADPLPAGPAGGPRVGLGRAGEIASSVRGGLRRNHTVRGESALSLVKATLLQEHDLRHVKQTQTGTIALLSWT</sequence>
<dbReference type="Gene3D" id="3.30.420.10">
    <property type="entry name" value="Ribonuclease H-like superfamily/Ribonuclease H"/>
    <property type="match status" value="1"/>
</dbReference>
<dbReference type="InterPro" id="IPR038717">
    <property type="entry name" value="Tc1-like_DDE_dom"/>
</dbReference>
<dbReference type="Proteomes" id="UP001460270">
    <property type="component" value="Unassembled WGS sequence"/>
</dbReference>
<reference evidence="4" key="1">
    <citation type="submission" date="2024-04" db="EMBL/GenBank/DDBJ databases">
        <title>Salinicola lusitanus LLJ914,a marine bacterium isolated from the Okinawa Trough.</title>
        <authorList>
            <person name="Li J."/>
        </authorList>
    </citation>
    <scope>NUCLEOTIDE SEQUENCE [LARGE SCALE GENOMIC DNA]</scope>
</reference>
<accession>A0AAW0NXG3</accession>
<gene>
    <name evidence="3" type="ORF">WMY93_015123</name>
</gene>
<dbReference type="Pfam" id="PF13358">
    <property type="entry name" value="DDE_3"/>
    <property type="match status" value="1"/>
</dbReference>
<comment type="caution">
    <text evidence="3">The sequence shown here is derived from an EMBL/GenBank/DDBJ whole genome shotgun (WGS) entry which is preliminary data.</text>
</comment>
<dbReference type="EMBL" id="JBBPFD010000010">
    <property type="protein sequence ID" value="KAK7910439.1"/>
    <property type="molecule type" value="Genomic_DNA"/>
</dbReference>
<evidence type="ECO:0000256" key="1">
    <source>
        <dbReference type="SAM" id="MobiDB-lite"/>
    </source>
</evidence>
<dbReference type="GO" id="GO:0003676">
    <property type="term" value="F:nucleic acid binding"/>
    <property type="evidence" value="ECO:0007669"/>
    <property type="project" value="InterPro"/>
</dbReference>
<dbReference type="InterPro" id="IPR036397">
    <property type="entry name" value="RNaseH_sf"/>
</dbReference>
<evidence type="ECO:0000313" key="3">
    <source>
        <dbReference type="EMBL" id="KAK7910439.1"/>
    </source>
</evidence>
<evidence type="ECO:0000313" key="4">
    <source>
        <dbReference type="Proteomes" id="UP001460270"/>
    </source>
</evidence>
<organism evidence="3 4">
    <name type="scientific">Mugilogobius chulae</name>
    <name type="common">yellowstripe goby</name>
    <dbReference type="NCBI Taxonomy" id="88201"/>
    <lineage>
        <taxon>Eukaryota</taxon>
        <taxon>Metazoa</taxon>
        <taxon>Chordata</taxon>
        <taxon>Craniata</taxon>
        <taxon>Vertebrata</taxon>
        <taxon>Euteleostomi</taxon>
        <taxon>Actinopterygii</taxon>
        <taxon>Neopterygii</taxon>
        <taxon>Teleostei</taxon>
        <taxon>Neoteleostei</taxon>
        <taxon>Acanthomorphata</taxon>
        <taxon>Gobiaria</taxon>
        <taxon>Gobiiformes</taxon>
        <taxon>Gobioidei</taxon>
        <taxon>Gobiidae</taxon>
        <taxon>Gobionellinae</taxon>
        <taxon>Mugilogobius</taxon>
    </lineage>
</organism>
<keyword evidence="4" id="KW-1185">Reference proteome</keyword>